<feature type="non-terminal residue" evidence="2">
    <location>
        <position position="1"/>
    </location>
</feature>
<name>A0A9P4I2N3_9PEZI</name>
<keyword evidence="1" id="KW-0812">Transmembrane</keyword>
<protein>
    <submittedName>
        <fullName evidence="2">Uncharacterized protein</fullName>
    </submittedName>
</protein>
<reference evidence="2" key="1">
    <citation type="journal article" date="2020" name="Stud. Mycol.">
        <title>101 Dothideomycetes genomes: a test case for predicting lifestyles and emergence of pathogens.</title>
        <authorList>
            <person name="Haridas S."/>
            <person name="Albert R."/>
            <person name="Binder M."/>
            <person name="Bloem J."/>
            <person name="Labutti K."/>
            <person name="Salamov A."/>
            <person name="Andreopoulos B."/>
            <person name="Baker S."/>
            <person name="Barry K."/>
            <person name="Bills G."/>
            <person name="Bluhm B."/>
            <person name="Cannon C."/>
            <person name="Castanera R."/>
            <person name="Culley D."/>
            <person name="Daum C."/>
            <person name="Ezra D."/>
            <person name="Gonzalez J."/>
            <person name="Henrissat B."/>
            <person name="Kuo A."/>
            <person name="Liang C."/>
            <person name="Lipzen A."/>
            <person name="Lutzoni F."/>
            <person name="Magnuson J."/>
            <person name="Mondo S."/>
            <person name="Nolan M."/>
            <person name="Ohm R."/>
            <person name="Pangilinan J."/>
            <person name="Park H.-J."/>
            <person name="Ramirez L."/>
            <person name="Alfaro M."/>
            <person name="Sun H."/>
            <person name="Tritt A."/>
            <person name="Yoshinaga Y."/>
            <person name="Zwiers L.-H."/>
            <person name="Turgeon B."/>
            <person name="Goodwin S."/>
            <person name="Spatafora J."/>
            <person name="Crous P."/>
            <person name="Grigoriev I."/>
        </authorList>
    </citation>
    <scope>NUCLEOTIDE SEQUENCE</scope>
    <source>
        <strain evidence="2">CBS 133067</strain>
    </source>
</reference>
<keyword evidence="1" id="KW-1133">Transmembrane helix</keyword>
<keyword evidence="1" id="KW-0472">Membrane</keyword>
<dbReference type="EMBL" id="ML978148">
    <property type="protein sequence ID" value="KAF2092373.1"/>
    <property type="molecule type" value="Genomic_DNA"/>
</dbReference>
<feature type="transmembrane region" description="Helical" evidence="1">
    <location>
        <begin position="46"/>
        <end position="63"/>
    </location>
</feature>
<keyword evidence="3" id="KW-1185">Reference proteome</keyword>
<proteinExistence type="predicted"/>
<organism evidence="2 3">
    <name type="scientific">Rhizodiscina lignyota</name>
    <dbReference type="NCBI Taxonomy" id="1504668"/>
    <lineage>
        <taxon>Eukaryota</taxon>
        <taxon>Fungi</taxon>
        <taxon>Dikarya</taxon>
        <taxon>Ascomycota</taxon>
        <taxon>Pezizomycotina</taxon>
        <taxon>Dothideomycetes</taxon>
        <taxon>Pleosporomycetidae</taxon>
        <taxon>Aulographales</taxon>
        <taxon>Rhizodiscinaceae</taxon>
        <taxon>Rhizodiscina</taxon>
    </lineage>
</organism>
<evidence type="ECO:0000256" key="1">
    <source>
        <dbReference type="SAM" id="Phobius"/>
    </source>
</evidence>
<evidence type="ECO:0000313" key="2">
    <source>
        <dbReference type="EMBL" id="KAF2092373.1"/>
    </source>
</evidence>
<accession>A0A9P4I2N3</accession>
<dbReference type="AlphaFoldDB" id="A0A9P4I2N3"/>
<dbReference type="Proteomes" id="UP000799772">
    <property type="component" value="Unassembled WGS sequence"/>
</dbReference>
<evidence type="ECO:0000313" key="3">
    <source>
        <dbReference type="Proteomes" id="UP000799772"/>
    </source>
</evidence>
<comment type="caution">
    <text evidence="2">The sequence shown here is derived from an EMBL/GenBank/DDBJ whole genome shotgun (WGS) entry which is preliminary data.</text>
</comment>
<feature type="transmembrane region" description="Helical" evidence="1">
    <location>
        <begin position="12"/>
        <end position="34"/>
    </location>
</feature>
<gene>
    <name evidence="2" type="ORF">NA57DRAFT_50441</name>
</gene>
<sequence length="100" mass="11077">NASNINNKLLPSPIAIIATTGLLYYIIALIASSYNPLNSTSSPTNFRNYFLISIFRITTYLLNSSSSTYYLLRAATKPCLAGSYNADSNIKNLYYSLLTF</sequence>